<dbReference type="Proteomes" id="UP000011688">
    <property type="component" value="Unassembled WGS sequence"/>
</dbReference>
<sequence>MLTGLALVDGDSLLVAVLVVAVALVHLLPNRLSVSSGRSRHGLLSAAGGVSIVYAFLHLFPELDGRRDSLEGIDLLVGSLAGHHIYGLAFVGLALFYGLERLAAISRSREFEHELGPFTDEPVFWIHVGGFVVYNAFIGYVLVQGETGTESDVLFAVAMALHLFGNDAAMEQHHREAYRRIGRWVLAAAVLLGAGLGAVYTIGDAAFTVLLGLLTGDIVFNAIKDELPRTQESRFWAFAAGSVGYGLILLLL</sequence>
<protein>
    <recommendedName>
        <fullName evidence="4">Zinc/iron permease</fullName>
    </recommendedName>
</protein>
<name>L9XJH0_9EURY</name>
<accession>L9XJH0</accession>
<dbReference type="OrthoDB" id="306050at2157"/>
<feature type="transmembrane region" description="Helical" evidence="1">
    <location>
        <begin position="235"/>
        <end position="251"/>
    </location>
</feature>
<feature type="transmembrane region" description="Helical" evidence="1">
    <location>
        <begin position="80"/>
        <end position="99"/>
    </location>
</feature>
<organism evidence="2 3">
    <name type="scientific">Natronococcus amylolyticus DSM 10524</name>
    <dbReference type="NCBI Taxonomy" id="1227497"/>
    <lineage>
        <taxon>Archaea</taxon>
        <taxon>Methanobacteriati</taxon>
        <taxon>Methanobacteriota</taxon>
        <taxon>Stenosarchaea group</taxon>
        <taxon>Halobacteria</taxon>
        <taxon>Halobacteriales</taxon>
        <taxon>Natrialbaceae</taxon>
        <taxon>Natronococcus</taxon>
    </lineage>
</organism>
<dbReference type="RefSeq" id="WP_005552937.1">
    <property type="nucleotide sequence ID" value="NZ_AOIB01000004.1"/>
</dbReference>
<gene>
    <name evidence="2" type="ORF">C491_00517</name>
</gene>
<evidence type="ECO:0008006" key="4">
    <source>
        <dbReference type="Google" id="ProtNLM"/>
    </source>
</evidence>
<dbReference type="PATRIC" id="fig|1227497.3.peg.108"/>
<keyword evidence="3" id="KW-1185">Reference proteome</keyword>
<keyword evidence="1" id="KW-0812">Transmembrane</keyword>
<feature type="transmembrane region" description="Helical" evidence="1">
    <location>
        <begin position="41"/>
        <end position="60"/>
    </location>
</feature>
<dbReference type="EMBL" id="AOIB01000004">
    <property type="protein sequence ID" value="ELY61551.1"/>
    <property type="molecule type" value="Genomic_DNA"/>
</dbReference>
<keyword evidence="1" id="KW-0472">Membrane</keyword>
<comment type="caution">
    <text evidence="2">The sequence shown here is derived from an EMBL/GenBank/DDBJ whole genome shotgun (WGS) entry which is preliminary data.</text>
</comment>
<dbReference type="STRING" id="1227497.C491_00517"/>
<feature type="transmembrane region" description="Helical" evidence="1">
    <location>
        <begin position="12"/>
        <end position="29"/>
    </location>
</feature>
<evidence type="ECO:0000313" key="3">
    <source>
        <dbReference type="Proteomes" id="UP000011688"/>
    </source>
</evidence>
<reference evidence="2 3" key="1">
    <citation type="journal article" date="2014" name="PLoS Genet.">
        <title>Phylogenetically driven sequencing of extremely halophilic archaea reveals strategies for static and dynamic osmo-response.</title>
        <authorList>
            <person name="Becker E.A."/>
            <person name="Seitzer P.M."/>
            <person name="Tritt A."/>
            <person name="Larsen D."/>
            <person name="Krusor M."/>
            <person name="Yao A.I."/>
            <person name="Wu D."/>
            <person name="Madern D."/>
            <person name="Eisen J.A."/>
            <person name="Darling A.E."/>
            <person name="Facciotti M.T."/>
        </authorList>
    </citation>
    <scope>NUCLEOTIDE SEQUENCE [LARGE SCALE GENOMIC DNA]</scope>
    <source>
        <strain evidence="2 3">DSM 10524</strain>
    </source>
</reference>
<dbReference type="eggNOG" id="arCOG10317">
    <property type="taxonomic scope" value="Archaea"/>
</dbReference>
<feature type="transmembrane region" description="Helical" evidence="1">
    <location>
        <begin position="181"/>
        <end position="199"/>
    </location>
</feature>
<evidence type="ECO:0000313" key="2">
    <source>
        <dbReference type="EMBL" id="ELY61551.1"/>
    </source>
</evidence>
<keyword evidence="1" id="KW-1133">Transmembrane helix</keyword>
<proteinExistence type="predicted"/>
<dbReference type="AlphaFoldDB" id="L9XJH0"/>
<evidence type="ECO:0000256" key="1">
    <source>
        <dbReference type="SAM" id="Phobius"/>
    </source>
</evidence>